<name>A0ABQ1NME5_9GAMM</name>
<comment type="caution">
    <text evidence="1">The sequence shown here is derived from an EMBL/GenBank/DDBJ whole genome shotgun (WGS) entry which is preliminary data.</text>
</comment>
<organism evidence="1 2">
    <name type="scientific">Vreelandella lutescens</name>
    <dbReference type="NCBI Taxonomy" id="1602943"/>
    <lineage>
        <taxon>Bacteria</taxon>
        <taxon>Pseudomonadati</taxon>
        <taxon>Pseudomonadota</taxon>
        <taxon>Gammaproteobacteria</taxon>
        <taxon>Oceanospirillales</taxon>
        <taxon>Halomonadaceae</taxon>
        <taxon>Vreelandella</taxon>
    </lineage>
</organism>
<dbReference type="EMBL" id="BMHM01000002">
    <property type="protein sequence ID" value="GGC80744.1"/>
    <property type="molecule type" value="Genomic_DNA"/>
</dbReference>
<gene>
    <name evidence="1" type="primary">wcbO</name>
    <name evidence="1" type="ORF">GCM10011382_08560</name>
</gene>
<accession>A0ABQ1NME5</accession>
<evidence type="ECO:0000313" key="1">
    <source>
        <dbReference type="EMBL" id="GGC80744.1"/>
    </source>
</evidence>
<dbReference type="Proteomes" id="UP000597301">
    <property type="component" value="Unassembled WGS sequence"/>
</dbReference>
<sequence length="416" mass="47107">MEAIELKQKRAFLFLQGVCSPFYQRLARRLTDDGHRVVKVNFNAGDLVYWQRTHSHSHLFRGPLSELPAYITSLWQRYGITDQILFGDRRPIHRPAVDQAPAAGIRTHVFEEGYFRPFWVTLEREGVNGHSLLPRDPTWFYETGKALPELPTPVRFRSSFKIRAMHDVAYHVAGLANPLVAPRYRNHAPITAPVEYAGYIKRFTLLKQWKKHDAQRIKTLIESGKPYFMLPLQLNTDAQIRDHSPYANMEEVMDHVMGSFAEHAPSDALLCIKNHPLDMGLVNYPSIIARLSDFYGLNGRIVYLESGDLNALIKHAVGTVTVNSTVGIVSLEHQCPTFTLSDPIYNLAGLTYEGSLEEFWHQPPPPSTELFGYFRNTVMHAAQVNGGFYCQPGIDLAVNNAAQILEACPSPLEKLL</sequence>
<dbReference type="InterPro" id="IPR007833">
    <property type="entry name" value="Capsule_polysaccharide_synth"/>
</dbReference>
<dbReference type="Pfam" id="PF05159">
    <property type="entry name" value="Capsule_synth"/>
    <property type="match status" value="1"/>
</dbReference>
<proteinExistence type="predicted"/>
<evidence type="ECO:0000313" key="2">
    <source>
        <dbReference type="Proteomes" id="UP000597301"/>
    </source>
</evidence>
<protein>
    <submittedName>
        <fullName evidence="1">Capsular polysaccharide export protein</fullName>
    </submittedName>
</protein>
<dbReference type="CDD" id="cd16441">
    <property type="entry name" value="beta_Kdo_transferase_KpsS"/>
    <property type="match status" value="1"/>
</dbReference>
<reference evidence="2" key="1">
    <citation type="journal article" date="2019" name="Int. J. Syst. Evol. Microbiol.">
        <title>The Global Catalogue of Microorganisms (GCM) 10K type strain sequencing project: providing services to taxonomists for standard genome sequencing and annotation.</title>
        <authorList>
            <consortium name="The Broad Institute Genomics Platform"/>
            <consortium name="The Broad Institute Genome Sequencing Center for Infectious Disease"/>
            <person name="Wu L."/>
            <person name="Ma J."/>
        </authorList>
    </citation>
    <scope>NUCLEOTIDE SEQUENCE [LARGE SCALE GENOMIC DNA]</scope>
    <source>
        <strain evidence="2">CGMCC 1.15122</strain>
    </source>
</reference>
<keyword evidence="2" id="KW-1185">Reference proteome</keyword>